<reference evidence="1 2" key="1">
    <citation type="journal article" date="2023" name="Sci. Data">
        <title>Genome assembly of the Korean intertidal mud-creeper Batillaria attramentaria.</title>
        <authorList>
            <person name="Patra A.K."/>
            <person name="Ho P.T."/>
            <person name="Jun S."/>
            <person name="Lee S.J."/>
            <person name="Kim Y."/>
            <person name="Won Y.J."/>
        </authorList>
    </citation>
    <scope>NUCLEOTIDE SEQUENCE [LARGE SCALE GENOMIC DNA]</scope>
    <source>
        <strain evidence="1">Wonlab-2016</strain>
    </source>
</reference>
<organism evidence="1 2">
    <name type="scientific">Batillaria attramentaria</name>
    <dbReference type="NCBI Taxonomy" id="370345"/>
    <lineage>
        <taxon>Eukaryota</taxon>
        <taxon>Metazoa</taxon>
        <taxon>Spiralia</taxon>
        <taxon>Lophotrochozoa</taxon>
        <taxon>Mollusca</taxon>
        <taxon>Gastropoda</taxon>
        <taxon>Caenogastropoda</taxon>
        <taxon>Sorbeoconcha</taxon>
        <taxon>Cerithioidea</taxon>
        <taxon>Batillariidae</taxon>
        <taxon>Batillaria</taxon>
    </lineage>
</organism>
<sequence length="152" mass="17205">MVTIHHNGDNGVRDDCEEMHTGWGIRQPLLSRPSSREILADIKHYRIAESRRKDLRRVLKPPIFIFSHRLIADSTFPPLPRSLTVLKQMNLDGTGGPNPLERRSQVGLCLFWHRLAIFGKEKRGGFQASSDGPASLWRCILCHTGCLGRRVG</sequence>
<gene>
    <name evidence="1" type="ORF">BaRGS_00015299</name>
</gene>
<dbReference type="Proteomes" id="UP001519460">
    <property type="component" value="Unassembled WGS sequence"/>
</dbReference>
<keyword evidence="2" id="KW-1185">Reference proteome</keyword>
<protein>
    <submittedName>
        <fullName evidence="1">Uncharacterized protein</fullName>
    </submittedName>
</protein>
<dbReference type="AlphaFoldDB" id="A0ABD0L1X2"/>
<name>A0ABD0L1X2_9CAEN</name>
<evidence type="ECO:0000313" key="1">
    <source>
        <dbReference type="EMBL" id="KAK7493399.1"/>
    </source>
</evidence>
<comment type="caution">
    <text evidence="1">The sequence shown here is derived from an EMBL/GenBank/DDBJ whole genome shotgun (WGS) entry which is preliminary data.</text>
</comment>
<dbReference type="EMBL" id="JACVVK020000093">
    <property type="protein sequence ID" value="KAK7493399.1"/>
    <property type="molecule type" value="Genomic_DNA"/>
</dbReference>
<accession>A0ABD0L1X2</accession>
<proteinExistence type="predicted"/>
<evidence type="ECO:0000313" key="2">
    <source>
        <dbReference type="Proteomes" id="UP001519460"/>
    </source>
</evidence>